<evidence type="ECO:0000256" key="1">
    <source>
        <dbReference type="ARBA" id="ARBA00004141"/>
    </source>
</evidence>
<dbReference type="GO" id="GO:0016020">
    <property type="term" value="C:membrane"/>
    <property type="evidence" value="ECO:0007669"/>
    <property type="project" value="UniProtKB-SubCell"/>
</dbReference>
<evidence type="ECO:0000256" key="4">
    <source>
        <dbReference type="ARBA" id="ARBA00023136"/>
    </source>
</evidence>
<feature type="transmembrane region" description="Helical" evidence="6">
    <location>
        <begin position="347"/>
        <end position="366"/>
    </location>
</feature>
<name>A0A4P7NGT0_PYROR</name>
<evidence type="ECO:0000256" key="5">
    <source>
        <dbReference type="SAM" id="MobiDB-lite"/>
    </source>
</evidence>
<proteinExistence type="predicted"/>
<evidence type="ECO:0000256" key="3">
    <source>
        <dbReference type="ARBA" id="ARBA00022989"/>
    </source>
</evidence>
<dbReference type="AlphaFoldDB" id="A0A4P7NGT0"/>
<gene>
    <name evidence="7" type="ORF">PoMZ_08111</name>
</gene>
<feature type="region of interest" description="Disordered" evidence="5">
    <location>
        <begin position="1"/>
        <end position="37"/>
    </location>
</feature>
<keyword evidence="4 6" id="KW-0472">Membrane</keyword>
<feature type="compositionally biased region" description="Polar residues" evidence="5">
    <location>
        <begin position="17"/>
        <end position="27"/>
    </location>
</feature>
<dbReference type="InterPro" id="IPR036259">
    <property type="entry name" value="MFS_trans_sf"/>
</dbReference>
<dbReference type="InterPro" id="IPR051617">
    <property type="entry name" value="UNC-93-like_regulator"/>
</dbReference>
<feature type="transmembrane region" description="Helical" evidence="6">
    <location>
        <begin position="65"/>
        <end position="84"/>
    </location>
</feature>
<dbReference type="VEuPathDB" id="FungiDB:M_BR32_EuGene_00040191"/>
<dbReference type="OMA" id="MICDADK"/>
<feature type="transmembrane region" description="Helical" evidence="6">
    <location>
        <begin position="459"/>
        <end position="480"/>
    </location>
</feature>
<evidence type="ECO:0000313" key="8">
    <source>
        <dbReference type="Proteomes" id="UP000294847"/>
    </source>
</evidence>
<dbReference type="PANTHER" id="PTHR23294">
    <property type="entry name" value="ET TRANSLATION PRODUCT-RELATED"/>
    <property type="match status" value="1"/>
</dbReference>
<reference evidence="7 8" key="1">
    <citation type="journal article" date="2019" name="Mol. Biol. Evol.">
        <title>Blast fungal genomes show frequent chromosomal changes, gene gains and losses, and effector gene turnover.</title>
        <authorList>
            <person name="Gomez Luciano L.B."/>
            <person name="Jason Tsai I."/>
            <person name="Chuma I."/>
            <person name="Tosa Y."/>
            <person name="Chen Y.H."/>
            <person name="Li J.Y."/>
            <person name="Li M.Y."/>
            <person name="Jade Lu M.Y."/>
            <person name="Nakayashiki H."/>
            <person name="Li W.H."/>
        </authorList>
    </citation>
    <scope>NUCLEOTIDE SEQUENCE [LARGE SCALE GENOMIC DNA]</scope>
    <source>
        <strain evidence="7">MZ5-1-6</strain>
    </source>
</reference>
<accession>A0A4P7NGT0</accession>
<dbReference type="GO" id="GO:0022857">
    <property type="term" value="F:transmembrane transporter activity"/>
    <property type="evidence" value="ECO:0007669"/>
    <property type="project" value="InterPro"/>
</dbReference>
<dbReference type="FunFam" id="1.20.1250.20:FF:000726">
    <property type="entry name" value="DUF895 domain membrane protein"/>
    <property type="match status" value="1"/>
</dbReference>
<dbReference type="EMBL" id="CP034207">
    <property type="protein sequence ID" value="QBZ61165.1"/>
    <property type="molecule type" value="Genomic_DNA"/>
</dbReference>
<feature type="transmembrane region" description="Helical" evidence="6">
    <location>
        <begin position="393"/>
        <end position="416"/>
    </location>
</feature>
<feature type="transmembrane region" description="Helical" evidence="6">
    <location>
        <begin position="270"/>
        <end position="297"/>
    </location>
</feature>
<evidence type="ECO:0000256" key="6">
    <source>
        <dbReference type="SAM" id="Phobius"/>
    </source>
</evidence>
<feature type="transmembrane region" description="Helical" evidence="6">
    <location>
        <begin position="104"/>
        <end position="120"/>
    </location>
</feature>
<evidence type="ECO:0000256" key="2">
    <source>
        <dbReference type="ARBA" id="ARBA00022692"/>
    </source>
</evidence>
<dbReference type="Pfam" id="PF07690">
    <property type="entry name" value="MFS_1"/>
    <property type="match status" value="1"/>
</dbReference>
<comment type="subcellular location">
    <subcellularLocation>
        <location evidence="1">Membrane</location>
        <topology evidence="1">Multi-pass membrane protein</topology>
    </subcellularLocation>
</comment>
<feature type="transmembrane region" description="Helical" evidence="6">
    <location>
        <begin position="225"/>
        <end position="249"/>
    </location>
</feature>
<dbReference type="PANTHER" id="PTHR23294:SF59">
    <property type="entry name" value="UNC93-LIKE PROTEIN C922.05C"/>
    <property type="match status" value="1"/>
</dbReference>
<sequence>MSDKEMAPGAAAEAKDTTVTGLDSGVNTAPEVEAPGPGNFDLPSGWMYKKFRIAGSEVWYASPKVQLLVVSMVCFLCPGMFNALSGLGAGGLENDTAQAQANTALYSTFAVVGFFSGTFANRLGIKLTMAIGGLGYCVYSASFLCYVHTKNIGFVIFAGALLGVCAGLLWCGQGAIMMSYPPESHKGRYISWFWIIFNLGAVVGSFIPLGQNINNYTGGVTDGTYVGFIVLMLVGALLALFLCNSGSVIRDDGTKVIGMKNPSWLSEFKGLWSVLIEEPWIVALFPMFFASNIFYTYQLNNMNGAMFNVRTRSLNSLLYWIAQIIGAIIFGYALDFPGVRRSIRARVSLGALTALTFIIWGGGWAFQSKQPSRAVVSSEAHRKIDWTDGGEAYIGPMFLFMAYGFFDAIWQTSIYWYMGALSNSGRKAANLAGFYKGIQSAGAAVFWRLDSLGVEFNTIFGATWGILAACLIFAAPIIWLKIKDTVDVDVDLKGTDETASDVVVAPDANAEKRMDV</sequence>
<dbReference type="SUPFAM" id="SSF103473">
    <property type="entry name" value="MFS general substrate transporter"/>
    <property type="match status" value="1"/>
</dbReference>
<organism evidence="7 8">
    <name type="scientific">Pyricularia oryzae</name>
    <name type="common">Rice blast fungus</name>
    <name type="synonym">Magnaporthe oryzae</name>
    <dbReference type="NCBI Taxonomy" id="318829"/>
    <lineage>
        <taxon>Eukaryota</taxon>
        <taxon>Fungi</taxon>
        <taxon>Dikarya</taxon>
        <taxon>Ascomycota</taxon>
        <taxon>Pezizomycotina</taxon>
        <taxon>Sordariomycetes</taxon>
        <taxon>Sordariomycetidae</taxon>
        <taxon>Magnaporthales</taxon>
        <taxon>Pyriculariaceae</taxon>
        <taxon>Pyricularia</taxon>
    </lineage>
</organism>
<dbReference type="InterPro" id="IPR011701">
    <property type="entry name" value="MFS"/>
</dbReference>
<protein>
    <submittedName>
        <fullName evidence="7">Uncharacterized protein</fullName>
    </submittedName>
</protein>
<evidence type="ECO:0000313" key="7">
    <source>
        <dbReference type="EMBL" id="QBZ61165.1"/>
    </source>
</evidence>
<keyword evidence="2 6" id="KW-0812">Transmembrane</keyword>
<dbReference type="Gene3D" id="1.20.1250.20">
    <property type="entry name" value="MFS general substrate transporter like domains"/>
    <property type="match status" value="2"/>
</dbReference>
<keyword evidence="3 6" id="KW-1133">Transmembrane helix</keyword>
<feature type="transmembrane region" description="Helical" evidence="6">
    <location>
        <begin position="127"/>
        <end position="146"/>
    </location>
</feature>
<feature type="transmembrane region" description="Helical" evidence="6">
    <location>
        <begin position="152"/>
        <end position="171"/>
    </location>
</feature>
<feature type="transmembrane region" description="Helical" evidence="6">
    <location>
        <begin position="192"/>
        <end position="213"/>
    </location>
</feature>
<feature type="transmembrane region" description="Helical" evidence="6">
    <location>
        <begin position="317"/>
        <end position="335"/>
    </location>
</feature>
<dbReference type="Proteomes" id="UP000294847">
    <property type="component" value="Chromosome 4"/>
</dbReference>